<name>A0A1G5WRL2_9BACT</name>
<dbReference type="RefSeq" id="WP_092729096.1">
    <property type="nucleotide sequence ID" value="NZ_FMXE01000007.1"/>
</dbReference>
<proteinExistence type="predicted"/>
<accession>A0A1G5WRL2</accession>
<dbReference type="Proteomes" id="UP000198756">
    <property type="component" value="Unassembled WGS sequence"/>
</dbReference>
<dbReference type="STRING" id="279824.SAMN03080617_01258"/>
<feature type="chain" id="PRO_5011729337" evidence="1">
    <location>
        <begin position="21"/>
        <end position="111"/>
    </location>
</feature>
<reference evidence="3" key="1">
    <citation type="submission" date="2016-10" db="EMBL/GenBank/DDBJ databases">
        <authorList>
            <person name="Varghese N."/>
            <person name="Submissions S."/>
        </authorList>
    </citation>
    <scope>NUCLEOTIDE SEQUENCE [LARGE SCALE GENOMIC DNA]</scope>
    <source>
        <strain evidence="3">DSM 22703</strain>
    </source>
</reference>
<dbReference type="AlphaFoldDB" id="A0A1G5WRL2"/>
<sequence>MSKLAFSLILLLFSSSGLYAQITIESQQDSDRNVLFYAGNPTKIPYSGILNFSQLQYLTTFGGGNVTGVALPGRTKVKTLKPTLAGQGADYRYGFSYAKGNVFGKTKFDPI</sequence>
<evidence type="ECO:0000313" key="2">
    <source>
        <dbReference type="EMBL" id="SDA60554.1"/>
    </source>
</evidence>
<dbReference type="EMBL" id="FMXE01000007">
    <property type="protein sequence ID" value="SDA60554.1"/>
    <property type="molecule type" value="Genomic_DNA"/>
</dbReference>
<protein>
    <submittedName>
        <fullName evidence="2">Uncharacterized protein</fullName>
    </submittedName>
</protein>
<keyword evidence="3" id="KW-1185">Reference proteome</keyword>
<feature type="signal peptide" evidence="1">
    <location>
        <begin position="1"/>
        <end position="20"/>
    </location>
</feature>
<gene>
    <name evidence="2" type="ORF">SAMN03080617_01258</name>
</gene>
<evidence type="ECO:0000313" key="3">
    <source>
        <dbReference type="Proteomes" id="UP000198756"/>
    </source>
</evidence>
<evidence type="ECO:0000256" key="1">
    <source>
        <dbReference type="SAM" id="SignalP"/>
    </source>
</evidence>
<organism evidence="2 3">
    <name type="scientific">Algoriphagus alkaliphilus</name>
    <dbReference type="NCBI Taxonomy" id="279824"/>
    <lineage>
        <taxon>Bacteria</taxon>
        <taxon>Pseudomonadati</taxon>
        <taxon>Bacteroidota</taxon>
        <taxon>Cytophagia</taxon>
        <taxon>Cytophagales</taxon>
        <taxon>Cyclobacteriaceae</taxon>
        <taxon>Algoriphagus</taxon>
    </lineage>
</organism>
<keyword evidence="1" id="KW-0732">Signal</keyword>